<gene>
    <name evidence="1" type="ORF">S01H4_61166</name>
</gene>
<dbReference type="EMBL" id="BART01036209">
    <property type="protein sequence ID" value="GAH08643.1"/>
    <property type="molecule type" value="Genomic_DNA"/>
</dbReference>
<proteinExistence type="predicted"/>
<comment type="caution">
    <text evidence="1">The sequence shown here is derived from an EMBL/GenBank/DDBJ whole genome shotgun (WGS) entry which is preliminary data.</text>
</comment>
<protein>
    <submittedName>
        <fullName evidence="1">Uncharacterized protein</fullName>
    </submittedName>
</protein>
<evidence type="ECO:0000313" key="1">
    <source>
        <dbReference type="EMBL" id="GAH08643.1"/>
    </source>
</evidence>
<organism evidence="1">
    <name type="scientific">marine sediment metagenome</name>
    <dbReference type="NCBI Taxonomy" id="412755"/>
    <lineage>
        <taxon>unclassified sequences</taxon>
        <taxon>metagenomes</taxon>
        <taxon>ecological metagenomes</taxon>
    </lineage>
</organism>
<name>X1EJ19_9ZZZZ</name>
<dbReference type="AlphaFoldDB" id="X1EJ19"/>
<reference evidence="1" key="1">
    <citation type="journal article" date="2014" name="Front. Microbiol.">
        <title>High frequency of phylogenetically diverse reductive dehalogenase-homologous genes in deep subseafloor sedimentary metagenomes.</title>
        <authorList>
            <person name="Kawai M."/>
            <person name="Futagami T."/>
            <person name="Toyoda A."/>
            <person name="Takaki Y."/>
            <person name="Nishi S."/>
            <person name="Hori S."/>
            <person name="Arai W."/>
            <person name="Tsubouchi T."/>
            <person name="Morono Y."/>
            <person name="Uchiyama I."/>
            <person name="Ito T."/>
            <person name="Fujiyama A."/>
            <person name="Inagaki F."/>
            <person name="Takami H."/>
        </authorList>
    </citation>
    <scope>NUCLEOTIDE SEQUENCE</scope>
    <source>
        <strain evidence="1">Expedition CK06-06</strain>
    </source>
</reference>
<sequence length="86" mass="9907">MVRVEGTLEELRELFVEGAKKEARKVAKKAGAEVVKSGARRAKSAWQKFMANKKKQIKFKSGKKKGRLDLKKMGAAFRREQRKMKR</sequence>
<accession>X1EJ19</accession>